<dbReference type="InterPro" id="IPR013325">
    <property type="entry name" value="RNA_pol_sigma_r2"/>
</dbReference>
<dbReference type="RefSeq" id="WP_379316472.1">
    <property type="nucleotide sequence ID" value="NZ_JBHTLM010000002.1"/>
</dbReference>
<dbReference type="InterPro" id="IPR007627">
    <property type="entry name" value="RNA_pol_sigma70_r2"/>
</dbReference>
<dbReference type="InterPro" id="IPR036388">
    <property type="entry name" value="WH-like_DNA-bd_sf"/>
</dbReference>
<dbReference type="PANTHER" id="PTHR43133">
    <property type="entry name" value="RNA POLYMERASE ECF-TYPE SIGMA FACTO"/>
    <property type="match status" value="1"/>
</dbReference>
<name>A0ABW3RS31_9BACL</name>
<proteinExistence type="inferred from homology"/>
<keyword evidence="4" id="KW-0238">DNA-binding</keyword>
<evidence type="ECO:0000256" key="5">
    <source>
        <dbReference type="ARBA" id="ARBA00023163"/>
    </source>
</evidence>
<keyword evidence="3" id="KW-0731">Sigma factor</keyword>
<organism evidence="8 9">
    <name type="scientific">Paenibacillus puldeungensis</name>
    <dbReference type="NCBI Taxonomy" id="696536"/>
    <lineage>
        <taxon>Bacteria</taxon>
        <taxon>Bacillati</taxon>
        <taxon>Bacillota</taxon>
        <taxon>Bacilli</taxon>
        <taxon>Bacillales</taxon>
        <taxon>Paenibacillaceae</taxon>
        <taxon>Paenibacillus</taxon>
    </lineage>
</organism>
<dbReference type="PANTHER" id="PTHR43133:SF8">
    <property type="entry name" value="RNA POLYMERASE SIGMA FACTOR HI_1459-RELATED"/>
    <property type="match status" value="1"/>
</dbReference>
<dbReference type="InterPro" id="IPR013324">
    <property type="entry name" value="RNA_pol_sigma_r3/r4-like"/>
</dbReference>
<feature type="domain" description="RNA polymerase sigma-70 region 2" evidence="6">
    <location>
        <begin position="15"/>
        <end position="75"/>
    </location>
</feature>
<keyword evidence="2" id="KW-0805">Transcription regulation</keyword>
<feature type="domain" description="RNA polymerase sigma factor 70 region 4 type 2" evidence="7">
    <location>
        <begin position="108"/>
        <end position="157"/>
    </location>
</feature>
<evidence type="ECO:0000313" key="9">
    <source>
        <dbReference type="Proteomes" id="UP001597262"/>
    </source>
</evidence>
<dbReference type="Pfam" id="PF08281">
    <property type="entry name" value="Sigma70_r4_2"/>
    <property type="match status" value="1"/>
</dbReference>
<accession>A0ABW3RS31</accession>
<evidence type="ECO:0000259" key="7">
    <source>
        <dbReference type="Pfam" id="PF08281"/>
    </source>
</evidence>
<evidence type="ECO:0000256" key="4">
    <source>
        <dbReference type="ARBA" id="ARBA00023125"/>
    </source>
</evidence>
<keyword evidence="9" id="KW-1185">Reference proteome</keyword>
<dbReference type="InterPro" id="IPR039425">
    <property type="entry name" value="RNA_pol_sigma-70-like"/>
</dbReference>
<reference evidence="9" key="1">
    <citation type="journal article" date="2019" name="Int. J. Syst. Evol. Microbiol.">
        <title>The Global Catalogue of Microorganisms (GCM) 10K type strain sequencing project: providing services to taxonomists for standard genome sequencing and annotation.</title>
        <authorList>
            <consortium name="The Broad Institute Genomics Platform"/>
            <consortium name="The Broad Institute Genome Sequencing Center for Infectious Disease"/>
            <person name="Wu L."/>
            <person name="Ma J."/>
        </authorList>
    </citation>
    <scope>NUCLEOTIDE SEQUENCE [LARGE SCALE GENOMIC DNA]</scope>
    <source>
        <strain evidence="9">CCUG 59189</strain>
    </source>
</reference>
<dbReference type="Gene3D" id="1.10.1740.10">
    <property type="match status" value="1"/>
</dbReference>
<evidence type="ECO:0000256" key="3">
    <source>
        <dbReference type="ARBA" id="ARBA00023082"/>
    </source>
</evidence>
<sequence>MKERFIQIYNESFEYVYSFVYSRTAGNRQVTEEIVQETFGAAWLTLDRFRQNSSYRTWLCSIAKNKLYAYYRKNTASAKYNPYEENLNLELPVEFNPEAVAESHETRAKVREALNQINPLYRYALILKYIDGYSCKEIAGILGRTNKAVDGILQKARGNFIKEYTKCLEGRQNANG</sequence>
<gene>
    <name evidence="8" type="ORF">ACFQ3W_02995</name>
</gene>
<dbReference type="InterPro" id="IPR013249">
    <property type="entry name" value="RNA_pol_sigma70_r4_t2"/>
</dbReference>
<dbReference type="EMBL" id="JBHTLM010000002">
    <property type="protein sequence ID" value="MFD1175267.1"/>
    <property type="molecule type" value="Genomic_DNA"/>
</dbReference>
<evidence type="ECO:0000259" key="6">
    <source>
        <dbReference type="Pfam" id="PF04542"/>
    </source>
</evidence>
<keyword evidence="5" id="KW-0804">Transcription</keyword>
<evidence type="ECO:0000256" key="2">
    <source>
        <dbReference type="ARBA" id="ARBA00023015"/>
    </source>
</evidence>
<dbReference type="SUPFAM" id="SSF88659">
    <property type="entry name" value="Sigma3 and sigma4 domains of RNA polymerase sigma factors"/>
    <property type="match status" value="1"/>
</dbReference>
<dbReference type="NCBIfam" id="TIGR02937">
    <property type="entry name" value="sigma70-ECF"/>
    <property type="match status" value="1"/>
</dbReference>
<protein>
    <submittedName>
        <fullName evidence="8">RNA polymerase sigma factor</fullName>
    </submittedName>
</protein>
<comment type="caution">
    <text evidence="8">The sequence shown here is derived from an EMBL/GenBank/DDBJ whole genome shotgun (WGS) entry which is preliminary data.</text>
</comment>
<dbReference type="Pfam" id="PF04542">
    <property type="entry name" value="Sigma70_r2"/>
    <property type="match status" value="1"/>
</dbReference>
<dbReference type="InterPro" id="IPR014284">
    <property type="entry name" value="RNA_pol_sigma-70_dom"/>
</dbReference>
<comment type="similarity">
    <text evidence="1">Belongs to the sigma-70 factor family. ECF subfamily.</text>
</comment>
<evidence type="ECO:0000256" key="1">
    <source>
        <dbReference type="ARBA" id="ARBA00010641"/>
    </source>
</evidence>
<dbReference type="Gene3D" id="1.10.10.10">
    <property type="entry name" value="Winged helix-like DNA-binding domain superfamily/Winged helix DNA-binding domain"/>
    <property type="match status" value="1"/>
</dbReference>
<dbReference type="SUPFAM" id="SSF88946">
    <property type="entry name" value="Sigma2 domain of RNA polymerase sigma factors"/>
    <property type="match status" value="1"/>
</dbReference>
<dbReference type="Proteomes" id="UP001597262">
    <property type="component" value="Unassembled WGS sequence"/>
</dbReference>
<evidence type="ECO:0000313" key="8">
    <source>
        <dbReference type="EMBL" id="MFD1175267.1"/>
    </source>
</evidence>